<evidence type="ECO:0000313" key="8">
    <source>
        <dbReference type="EMBL" id="SFA70008.1"/>
    </source>
</evidence>
<evidence type="ECO:0000256" key="3">
    <source>
        <dbReference type="ARBA" id="ARBA00022692"/>
    </source>
</evidence>
<keyword evidence="3 6" id="KW-0812">Transmembrane</keyword>
<dbReference type="Pfam" id="PF00892">
    <property type="entry name" value="EamA"/>
    <property type="match status" value="2"/>
</dbReference>
<comment type="similarity">
    <text evidence="2">Belongs to the EamA transporter family.</text>
</comment>
<dbReference type="Gene3D" id="1.10.3730.20">
    <property type="match status" value="2"/>
</dbReference>
<dbReference type="PANTHER" id="PTHR32322:SF2">
    <property type="entry name" value="EAMA DOMAIN-CONTAINING PROTEIN"/>
    <property type="match status" value="1"/>
</dbReference>
<feature type="transmembrane region" description="Helical" evidence="6">
    <location>
        <begin position="142"/>
        <end position="162"/>
    </location>
</feature>
<dbReference type="PANTHER" id="PTHR32322">
    <property type="entry name" value="INNER MEMBRANE TRANSPORTER"/>
    <property type="match status" value="1"/>
</dbReference>
<comment type="subcellular location">
    <subcellularLocation>
        <location evidence="1">Membrane</location>
        <topology evidence="1">Multi-pass membrane protein</topology>
    </subcellularLocation>
</comment>
<evidence type="ECO:0000259" key="7">
    <source>
        <dbReference type="Pfam" id="PF00892"/>
    </source>
</evidence>
<evidence type="ECO:0000256" key="1">
    <source>
        <dbReference type="ARBA" id="ARBA00004141"/>
    </source>
</evidence>
<dbReference type="AlphaFoldDB" id="A0A1I0V110"/>
<accession>A0A1I0V110</accession>
<dbReference type="InterPro" id="IPR037185">
    <property type="entry name" value="EmrE-like"/>
</dbReference>
<keyword evidence="5 6" id="KW-0472">Membrane</keyword>
<feature type="transmembrane region" description="Helical" evidence="6">
    <location>
        <begin position="86"/>
        <end position="107"/>
    </location>
</feature>
<evidence type="ECO:0000313" key="9">
    <source>
        <dbReference type="Proteomes" id="UP000183843"/>
    </source>
</evidence>
<evidence type="ECO:0000256" key="4">
    <source>
        <dbReference type="ARBA" id="ARBA00022989"/>
    </source>
</evidence>
<name>A0A1I0V110_SELRU</name>
<gene>
    <name evidence="8" type="ORF">SAMN05216587_101146</name>
</gene>
<dbReference type="InterPro" id="IPR000620">
    <property type="entry name" value="EamA_dom"/>
</dbReference>
<dbReference type="Proteomes" id="UP000183843">
    <property type="component" value="Unassembled WGS sequence"/>
</dbReference>
<dbReference type="EMBL" id="FOJX01000001">
    <property type="protein sequence ID" value="SFA70008.1"/>
    <property type="molecule type" value="Genomic_DNA"/>
</dbReference>
<feature type="transmembrane region" description="Helical" evidence="6">
    <location>
        <begin position="260"/>
        <end position="276"/>
    </location>
</feature>
<organism evidence="8 9">
    <name type="scientific">Selenomonas ruminantium</name>
    <dbReference type="NCBI Taxonomy" id="971"/>
    <lineage>
        <taxon>Bacteria</taxon>
        <taxon>Bacillati</taxon>
        <taxon>Bacillota</taxon>
        <taxon>Negativicutes</taxon>
        <taxon>Selenomonadales</taxon>
        <taxon>Selenomonadaceae</taxon>
        <taxon>Selenomonas</taxon>
    </lineage>
</organism>
<sequence>MPVYRALLLLCLLWGFNWVVMKVANDFFSPTFFAMLRFSSGAAILLVITQVKRIPLPDKRYWPWIAFTGATQIAFCNAAMQTSLQTLGAGLAAMLNYTMPIWVAILAKIFLKERLSGRKLAGIALSLSGLGLLLNVDVSGDWSAILLALSAAMVWAAGNVAMKGKLMGCDLIALTAWQMTVGAVVLAIYTAVIGGWRAEWNGLSIACVAYNGALASAVAFILWCYLIKHMEASKAAISSLAVPVVGVVSGIIFLGESLTLAMGVGMLLVFAGIVLAQKG</sequence>
<feature type="domain" description="EamA" evidence="7">
    <location>
        <begin position="7"/>
        <end position="134"/>
    </location>
</feature>
<evidence type="ECO:0000256" key="6">
    <source>
        <dbReference type="SAM" id="Phobius"/>
    </source>
</evidence>
<feature type="domain" description="EamA" evidence="7">
    <location>
        <begin position="143"/>
        <end position="275"/>
    </location>
</feature>
<dbReference type="InterPro" id="IPR050638">
    <property type="entry name" value="AA-Vitamin_Transporters"/>
</dbReference>
<feature type="transmembrane region" description="Helical" evidence="6">
    <location>
        <begin position="202"/>
        <end position="223"/>
    </location>
</feature>
<feature type="transmembrane region" description="Helical" evidence="6">
    <location>
        <begin position="31"/>
        <end position="49"/>
    </location>
</feature>
<dbReference type="RefSeq" id="WP_074811679.1">
    <property type="nucleotide sequence ID" value="NZ_FOJX01000001.1"/>
</dbReference>
<keyword evidence="4 6" id="KW-1133">Transmembrane helix</keyword>
<dbReference type="GO" id="GO:0016020">
    <property type="term" value="C:membrane"/>
    <property type="evidence" value="ECO:0007669"/>
    <property type="project" value="UniProtKB-SubCell"/>
</dbReference>
<reference evidence="8 9" key="1">
    <citation type="submission" date="2016-10" db="EMBL/GenBank/DDBJ databases">
        <authorList>
            <person name="de Groot N.N."/>
        </authorList>
    </citation>
    <scope>NUCLEOTIDE SEQUENCE [LARGE SCALE GENOMIC DNA]</scope>
    <source>
        <strain evidence="8 9">L14</strain>
    </source>
</reference>
<dbReference type="SUPFAM" id="SSF103481">
    <property type="entry name" value="Multidrug resistance efflux transporter EmrE"/>
    <property type="match status" value="2"/>
</dbReference>
<feature type="transmembrane region" description="Helical" evidence="6">
    <location>
        <begin position="61"/>
        <end position="80"/>
    </location>
</feature>
<protein>
    <submittedName>
        <fullName evidence="8">Threonine/homoserine efflux transporter RhtA</fullName>
    </submittedName>
</protein>
<feature type="transmembrane region" description="Helical" evidence="6">
    <location>
        <begin position="174"/>
        <end position="196"/>
    </location>
</feature>
<proteinExistence type="inferred from homology"/>
<evidence type="ECO:0000256" key="5">
    <source>
        <dbReference type="ARBA" id="ARBA00023136"/>
    </source>
</evidence>
<evidence type="ECO:0000256" key="2">
    <source>
        <dbReference type="ARBA" id="ARBA00007362"/>
    </source>
</evidence>
<feature type="transmembrane region" description="Helical" evidence="6">
    <location>
        <begin position="235"/>
        <end position="254"/>
    </location>
</feature>
<feature type="transmembrane region" description="Helical" evidence="6">
    <location>
        <begin position="119"/>
        <end position="136"/>
    </location>
</feature>